<evidence type="ECO:0008006" key="5">
    <source>
        <dbReference type="Google" id="ProtNLM"/>
    </source>
</evidence>
<dbReference type="Proteomes" id="UP000254326">
    <property type="component" value="Unassembled WGS sequence"/>
</dbReference>
<protein>
    <recommendedName>
        <fullName evidence="5">Transposon Tn7 transposition protein TnsD C-termianl domain-containing protein</fullName>
    </recommendedName>
</protein>
<comment type="caution">
    <text evidence="3">The sequence shown here is derived from an EMBL/GenBank/DDBJ whole genome shotgun (WGS) entry which is preliminary data.</text>
</comment>
<dbReference type="EMBL" id="QKRA01000020">
    <property type="protein sequence ID" value="RDL42600.1"/>
    <property type="molecule type" value="Genomic_DNA"/>
</dbReference>
<dbReference type="Pfam" id="PF15978">
    <property type="entry name" value="TnsD"/>
    <property type="match status" value="2"/>
</dbReference>
<organism evidence="3 4">
    <name type="scientific">Marinomonas piezotolerans</name>
    <dbReference type="NCBI Taxonomy" id="2213058"/>
    <lineage>
        <taxon>Bacteria</taxon>
        <taxon>Pseudomonadati</taxon>
        <taxon>Pseudomonadota</taxon>
        <taxon>Gammaproteobacteria</taxon>
        <taxon>Oceanospirillales</taxon>
        <taxon>Oceanospirillaceae</taxon>
        <taxon>Marinomonas</taxon>
    </lineage>
</organism>
<evidence type="ECO:0000313" key="4">
    <source>
        <dbReference type="Proteomes" id="UP000254326"/>
    </source>
</evidence>
<feature type="domain" description="Transposon Tn7 transposition protein TnsD C-terminal" evidence="2">
    <location>
        <begin position="320"/>
        <end position="441"/>
    </location>
</feature>
<dbReference type="OrthoDB" id="470139at2"/>
<feature type="domain" description="Transposon Tn7 transposition protein TnsD C-terminal" evidence="2">
    <location>
        <begin position="201"/>
        <end position="300"/>
    </location>
</feature>
<dbReference type="InterPro" id="IPR009492">
    <property type="entry name" value="TniQ"/>
</dbReference>
<name>A0A370U491_9GAMM</name>
<feature type="domain" description="TniQ" evidence="1">
    <location>
        <begin position="5"/>
        <end position="160"/>
    </location>
</feature>
<evidence type="ECO:0000313" key="3">
    <source>
        <dbReference type="EMBL" id="RDL42600.1"/>
    </source>
</evidence>
<dbReference type="Pfam" id="PF06527">
    <property type="entry name" value="TniQ"/>
    <property type="match status" value="1"/>
</dbReference>
<gene>
    <name evidence="3" type="ORF">DN730_18845</name>
</gene>
<sequence length="518" mass="60837">MIYQFPVPHDDELLGSVLARFISRQGIREDKVALELLFGSRNIVPSALLQGHLSQLANNVQHLWPIASNEMIEKHSILPIFKVFVEPDRYSSICSELSHDAKSHSMLKVGINASSLVFPTYFRFCPVCFNEDMKQFAYSYWRRQFQLPGVCVCLQHRCMLMDSLFELKPRRRHTFMEASTLTNMPIPFAAEVCQKPSLLELARNIEQLLHQSFSYVSPDQWSAFYDARLREVGLKSSKGVKHRQVESLFTQYWSLSFLRECGLGLCEGVTWLQTFFRKQRKHFSYLHHLLCLQALFSEWKLDDVFRIVSSIEVKTVKRAYTSSQADLRASEYRAIWKDLRKDYVFLKEIRATREGARVYSWLYRFDHDWLKSNLPAPLRNNVGRVVNWKQRDLALVRQLINIRKACEDDLSLPRMTQNWFISKLQLRWGIDKHLAKLPLCRLFFARYVETIEEYQVRRVLVIIVDCINKDEPIPQAYEIERAAGLSEKRTREAPRRIIREDLEMVSCFKLPPKGQRAS</sequence>
<reference evidence="3 4" key="1">
    <citation type="submission" date="2018-06" db="EMBL/GenBank/DDBJ databases">
        <title>Marinomonas sp. YLB-05 draft genome sequence.</title>
        <authorList>
            <person name="Yu L."/>
            <person name="Tang X."/>
        </authorList>
    </citation>
    <scope>NUCLEOTIDE SEQUENCE [LARGE SCALE GENOMIC DNA]</scope>
    <source>
        <strain evidence="3 4">YLB-05</strain>
    </source>
</reference>
<dbReference type="RefSeq" id="WP_115469670.1">
    <property type="nucleotide sequence ID" value="NZ_QKRA01000020.1"/>
</dbReference>
<dbReference type="AlphaFoldDB" id="A0A370U491"/>
<evidence type="ECO:0000259" key="2">
    <source>
        <dbReference type="Pfam" id="PF15978"/>
    </source>
</evidence>
<evidence type="ECO:0000259" key="1">
    <source>
        <dbReference type="Pfam" id="PF06527"/>
    </source>
</evidence>
<keyword evidence="4" id="KW-1185">Reference proteome</keyword>
<dbReference type="InterPro" id="IPR032750">
    <property type="entry name" value="TnsD_C"/>
</dbReference>
<proteinExistence type="predicted"/>
<accession>A0A370U491</accession>